<evidence type="ECO:0000259" key="9">
    <source>
        <dbReference type="Pfam" id="PF00266"/>
    </source>
</evidence>
<comment type="function">
    <text evidence="8">Catalyzes the removal of elemental sulfur and selenium atoms from L-cysteine, L-cystine, L-selenocysteine, and L-selenocystine to produce L-alanine.</text>
</comment>
<dbReference type="InterPro" id="IPR010970">
    <property type="entry name" value="Cys_dSase_SufS"/>
</dbReference>
<dbReference type="InterPro" id="IPR000192">
    <property type="entry name" value="Aminotrans_V_dom"/>
</dbReference>
<evidence type="ECO:0000256" key="4">
    <source>
        <dbReference type="ARBA" id="ARBA00022679"/>
    </source>
</evidence>
<dbReference type="GO" id="GO:0030170">
    <property type="term" value="F:pyridoxal phosphate binding"/>
    <property type="evidence" value="ECO:0007669"/>
    <property type="project" value="UniProtKB-UniRule"/>
</dbReference>
<comment type="caution">
    <text evidence="10">The sequence shown here is derived from an EMBL/GenBank/DDBJ whole genome shotgun (WGS) entry which is preliminary data.</text>
</comment>
<dbReference type="InterPro" id="IPR015424">
    <property type="entry name" value="PyrdxlP-dep_Trfase"/>
</dbReference>
<dbReference type="RefSeq" id="WP_102189729.1">
    <property type="nucleotide sequence ID" value="NZ_PNGT01000003.1"/>
</dbReference>
<dbReference type="Gene3D" id="3.40.640.10">
    <property type="entry name" value="Type I PLP-dependent aspartate aminotransferase-like (Major domain)"/>
    <property type="match status" value="1"/>
</dbReference>
<keyword evidence="5 8" id="KW-0663">Pyridoxal phosphate</keyword>
<dbReference type="InterPro" id="IPR016454">
    <property type="entry name" value="Cysteine_dSase"/>
</dbReference>
<dbReference type="EMBL" id="PNGT01000003">
    <property type="protein sequence ID" value="PMC52662.1"/>
    <property type="molecule type" value="Genomic_DNA"/>
</dbReference>
<protein>
    <recommendedName>
        <fullName evidence="3 8">Cysteine desulfurase</fullName>
        <ecNumber evidence="3 8">2.8.1.7</ecNumber>
    </recommendedName>
</protein>
<accession>A0A2N6SFD2</accession>
<evidence type="ECO:0000256" key="3">
    <source>
        <dbReference type="ARBA" id="ARBA00012239"/>
    </source>
</evidence>
<dbReference type="PANTHER" id="PTHR43586">
    <property type="entry name" value="CYSTEINE DESULFURASE"/>
    <property type="match status" value="1"/>
</dbReference>
<dbReference type="STRING" id="84135.GCA_001052115_00332"/>
<evidence type="ECO:0000313" key="11">
    <source>
        <dbReference type="Proteomes" id="UP000235670"/>
    </source>
</evidence>
<evidence type="ECO:0000256" key="1">
    <source>
        <dbReference type="ARBA" id="ARBA00001933"/>
    </source>
</evidence>
<name>A0A2N6SFD2_9BACL</name>
<dbReference type="EC" id="2.8.1.7" evidence="3 8"/>
<sequence>MKDLSIYREDFPILKRKINNNDLIFFDNGATTQKPIQVIDAISDYYKNYNSNIHRSVYTLGDESEKIYEESKHLVKEFINANSHEEIIYTSGTTESMNFIARIIEQDVEDGDEIILTYMEHHANLIPWQQLAIRKNLTLRFLDLDELGRININQLKELINDKTKIVSICHASNVLGNINPVYEIGSLLKDKDIYFVVDAAQSVPHMKIDVEKMNCDFLAFSAHKMCGPTGIGVLYGKKNLLEKFDPVEFGGGMIGVVEEKSSTWAILPDKFEAGTPLLAEAAGLGATIKYLEDIGLENIESYTKELTKYLYDELSKISNIKIYGTNEIGDRVSLVSFNLEGVHPHDLTSFLDEKGICIRAGHQCTQPLLGKLGAYSVARASLYFYNTKEEIDFFIQVLKETKEFFENEF</sequence>
<dbReference type="AlphaFoldDB" id="A0A2N6SFD2"/>
<proteinExistence type="inferred from homology"/>
<dbReference type="Proteomes" id="UP000235670">
    <property type="component" value="Unassembled WGS sequence"/>
</dbReference>
<dbReference type="InterPro" id="IPR015422">
    <property type="entry name" value="PyrdxlP-dep_Trfase_small"/>
</dbReference>
<comment type="similarity">
    <text evidence="2 8">Belongs to the class-V pyridoxal-phosphate-dependent aminotransferase family. Csd subfamily.</text>
</comment>
<keyword evidence="4 8" id="KW-0808">Transferase</keyword>
<evidence type="ECO:0000256" key="6">
    <source>
        <dbReference type="ARBA" id="ARBA00050776"/>
    </source>
</evidence>
<dbReference type="Pfam" id="PF00266">
    <property type="entry name" value="Aminotran_5"/>
    <property type="match status" value="1"/>
</dbReference>
<evidence type="ECO:0000256" key="5">
    <source>
        <dbReference type="ARBA" id="ARBA00022898"/>
    </source>
</evidence>
<dbReference type="NCBIfam" id="TIGR01979">
    <property type="entry name" value="sufS"/>
    <property type="match status" value="1"/>
</dbReference>
<feature type="domain" description="Aminotransferase class V" evidence="9">
    <location>
        <begin position="24"/>
        <end position="393"/>
    </location>
</feature>
<dbReference type="OrthoDB" id="9804366at2"/>
<organism evidence="10 11">
    <name type="scientific">Gemella sanguinis</name>
    <dbReference type="NCBI Taxonomy" id="84135"/>
    <lineage>
        <taxon>Bacteria</taxon>
        <taxon>Bacillati</taxon>
        <taxon>Bacillota</taxon>
        <taxon>Bacilli</taxon>
        <taxon>Bacillales</taxon>
        <taxon>Gemellaceae</taxon>
        <taxon>Gemella</taxon>
    </lineage>
</organism>
<dbReference type="InterPro" id="IPR020578">
    <property type="entry name" value="Aminotrans_V_PyrdxlP_BS"/>
</dbReference>
<dbReference type="SUPFAM" id="SSF53383">
    <property type="entry name" value="PLP-dependent transferases"/>
    <property type="match status" value="1"/>
</dbReference>
<comment type="cofactor">
    <cofactor evidence="1 7">
        <name>pyridoxal 5'-phosphate</name>
        <dbReference type="ChEBI" id="CHEBI:597326"/>
    </cofactor>
</comment>
<dbReference type="InterPro" id="IPR015421">
    <property type="entry name" value="PyrdxlP-dep_Trfase_major"/>
</dbReference>
<dbReference type="CDD" id="cd06453">
    <property type="entry name" value="SufS_like"/>
    <property type="match status" value="1"/>
</dbReference>
<evidence type="ECO:0000256" key="2">
    <source>
        <dbReference type="ARBA" id="ARBA00010447"/>
    </source>
</evidence>
<gene>
    <name evidence="10" type="ORF">CJ218_04270</name>
</gene>
<dbReference type="GO" id="GO:0006534">
    <property type="term" value="P:cysteine metabolic process"/>
    <property type="evidence" value="ECO:0007669"/>
    <property type="project" value="UniProtKB-UniRule"/>
</dbReference>
<evidence type="ECO:0000256" key="7">
    <source>
        <dbReference type="RuleBase" id="RU004504"/>
    </source>
</evidence>
<dbReference type="PIRSF" id="PIRSF005572">
    <property type="entry name" value="NifS"/>
    <property type="match status" value="1"/>
</dbReference>
<dbReference type="GO" id="GO:0031071">
    <property type="term" value="F:cysteine desulfurase activity"/>
    <property type="evidence" value="ECO:0007669"/>
    <property type="project" value="UniProtKB-UniRule"/>
</dbReference>
<dbReference type="Gene3D" id="3.90.1150.10">
    <property type="entry name" value="Aspartate Aminotransferase, domain 1"/>
    <property type="match status" value="1"/>
</dbReference>
<comment type="catalytic activity">
    <reaction evidence="6 8">
        <text>(sulfur carrier)-H + L-cysteine = (sulfur carrier)-SH + L-alanine</text>
        <dbReference type="Rhea" id="RHEA:43892"/>
        <dbReference type="Rhea" id="RHEA-COMP:14737"/>
        <dbReference type="Rhea" id="RHEA-COMP:14739"/>
        <dbReference type="ChEBI" id="CHEBI:29917"/>
        <dbReference type="ChEBI" id="CHEBI:35235"/>
        <dbReference type="ChEBI" id="CHEBI:57972"/>
        <dbReference type="ChEBI" id="CHEBI:64428"/>
        <dbReference type="EC" id="2.8.1.7"/>
    </reaction>
</comment>
<dbReference type="PANTHER" id="PTHR43586:SF8">
    <property type="entry name" value="CYSTEINE DESULFURASE 1, CHLOROPLASTIC"/>
    <property type="match status" value="1"/>
</dbReference>
<dbReference type="PROSITE" id="PS00595">
    <property type="entry name" value="AA_TRANSFER_CLASS_5"/>
    <property type="match status" value="1"/>
</dbReference>
<evidence type="ECO:0000256" key="8">
    <source>
        <dbReference type="RuleBase" id="RU004506"/>
    </source>
</evidence>
<reference evidence="10 11" key="1">
    <citation type="submission" date="2017-09" db="EMBL/GenBank/DDBJ databases">
        <title>Bacterial strain isolated from the female urinary microbiota.</title>
        <authorList>
            <person name="Thomas-White K."/>
            <person name="Kumar N."/>
            <person name="Forster S."/>
            <person name="Putonti C."/>
            <person name="Lawley T."/>
            <person name="Wolfe A.J."/>
        </authorList>
    </citation>
    <scope>NUCLEOTIDE SEQUENCE [LARGE SCALE GENOMIC DNA]</scope>
    <source>
        <strain evidence="10 11">UMB0186</strain>
    </source>
</reference>
<evidence type="ECO:0000313" key="10">
    <source>
        <dbReference type="EMBL" id="PMC52662.1"/>
    </source>
</evidence>